<evidence type="ECO:0000313" key="4">
    <source>
        <dbReference type="Proteomes" id="UP000001056"/>
    </source>
</evidence>
<accession>Q2HFC5</accession>
<dbReference type="OMA" id="PVDECIS"/>
<dbReference type="VEuPathDB" id="FungiDB:CHGG_01079"/>
<reference evidence="4" key="1">
    <citation type="journal article" date="2015" name="Genome Announc.">
        <title>Draft genome sequence of the cellulolytic fungus Chaetomium globosum.</title>
        <authorList>
            <person name="Cuomo C.A."/>
            <person name="Untereiner W.A."/>
            <person name="Ma L.-J."/>
            <person name="Grabherr M."/>
            <person name="Birren B.W."/>
        </authorList>
    </citation>
    <scope>NUCLEOTIDE SEQUENCE [LARGE SCALE GENOMIC DNA]</scope>
    <source>
        <strain evidence="4">ATCC 6205 / CBS 148.51 / DSM 1962 / NBRC 6347 / NRRL 1970</strain>
    </source>
</reference>
<dbReference type="GeneID" id="4386475"/>
<protein>
    <recommendedName>
        <fullName evidence="2">DUF7924 domain-containing protein</fullName>
    </recommendedName>
</protein>
<feature type="region of interest" description="Disordered" evidence="1">
    <location>
        <begin position="1"/>
        <end position="36"/>
    </location>
</feature>
<dbReference type="EMBL" id="CH408029">
    <property type="protein sequence ID" value="EAQ92844.1"/>
    <property type="molecule type" value="Genomic_DNA"/>
</dbReference>
<proteinExistence type="predicted"/>
<dbReference type="Proteomes" id="UP000001056">
    <property type="component" value="Unassembled WGS sequence"/>
</dbReference>
<evidence type="ECO:0000259" key="2">
    <source>
        <dbReference type="Pfam" id="PF25545"/>
    </source>
</evidence>
<keyword evidence="4" id="KW-1185">Reference proteome</keyword>
<dbReference type="InParanoid" id="Q2HFC5"/>
<gene>
    <name evidence="3" type="ORF">CHGG_01079</name>
</gene>
<dbReference type="RefSeq" id="XP_001220300.1">
    <property type="nucleotide sequence ID" value="XM_001220299.1"/>
</dbReference>
<dbReference type="OrthoDB" id="5424149at2759"/>
<evidence type="ECO:0000256" key="1">
    <source>
        <dbReference type="SAM" id="MobiDB-lite"/>
    </source>
</evidence>
<dbReference type="HOGENOM" id="CLU_037975_1_0_1"/>
<feature type="domain" description="DUF7924" evidence="2">
    <location>
        <begin position="75"/>
        <end position="219"/>
    </location>
</feature>
<evidence type="ECO:0000313" key="3">
    <source>
        <dbReference type="EMBL" id="EAQ92844.1"/>
    </source>
</evidence>
<dbReference type="eggNOG" id="ENOG502RS92">
    <property type="taxonomic scope" value="Eukaryota"/>
</dbReference>
<organism evidence="3 4">
    <name type="scientific">Chaetomium globosum (strain ATCC 6205 / CBS 148.51 / DSM 1962 / NBRC 6347 / NRRL 1970)</name>
    <name type="common">Soil fungus</name>
    <dbReference type="NCBI Taxonomy" id="306901"/>
    <lineage>
        <taxon>Eukaryota</taxon>
        <taxon>Fungi</taxon>
        <taxon>Dikarya</taxon>
        <taxon>Ascomycota</taxon>
        <taxon>Pezizomycotina</taxon>
        <taxon>Sordariomycetes</taxon>
        <taxon>Sordariomycetidae</taxon>
        <taxon>Sordariales</taxon>
        <taxon>Chaetomiaceae</taxon>
        <taxon>Chaetomium</taxon>
    </lineage>
</organism>
<feature type="compositionally biased region" description="Low complexity" evidence="1">
    <location>
        <begin position="1"/>
        <end position="16"/>
    </location>
</feature>
<name>Q2HFC5_CHAGB</name>
<dbReference type="AlphaFoldDB" id="Q2HFC5"/>
<sequence>MGKTGKTTDDATTLGASTIDTEELGPVRQDGNVQGAGNEATVIDYMGGPMKKDHSEGYRQAFNRAFTNLPGDLGFNNGLSAPQPDFVEGLEAEEYRPLPVDDRTPGTAVFRDEPRSITLPQIAGEWEGPAGDTREARMQSAYNGAAMVHARNQALAYMGKADPAGHAEVSTFTTDGDSLNLFAHYAAETEDGMLEYHQYPISSINLTHTYQGHKDGRKSFRNAQDHAREQSYALRDQLKEHYKQQRRGTLRPTDETVPPLPILDVESWARAQTYANEDGYEVVEPQAVYQLTLPTSSTHKHSS</sequence>
<dbReference type="Pfam" id="PF25545">
    <property type="entry name" value="DUF7924"/>
    <property type="match status" value="1"/>
</dbReference>
<dbReference type="InterPro" id="IPR057684">
    <property type="entry name" value="DUF7924"/>
</dbReference>